<feature type="signal peptide" evidence="1">
    <location>
        <begin position="1"/>
        <end position="22"/>
    </location>
</feature>
<evidence type="ECO:0000256" key="1">
    <source>
        <dbReference type="SAM" id="SignalP"/>
    </source>
</evidence>
<proteinExistence type="predicted"/>
<accession>A0A090G1B3</accession>
<protein>
    <submittedName>
        <fullName evidence="2">Uncharacterized protein</fullName>
    </submittedName>
</protein>
<gene>
    <name evidence="2" type="ORF">MPL3365_110131</name>
</gene>
<reference evidence="2 3" key="1">
    <citation type="submission" date="2014-08" db="EMBL/GenBank/DDBJ databases">
        <authorList>
            <person name="Moulin Lionel"/>
        </authorList>
    </citation>
    <scope>NUCLEOTIDE SEQUENCE [LARGE SCALE GENOMIC DNA]</scope>
</reference>
<dbReference type="AlphaFoldDB" id="A0A090G1B3"/>
<evidence type="ECO:0000313" key="2">
    <source>
        <dbReference type="EMBL" id="CDX50045.1"/>
    </source>
</evidence>
<dbReference type="Proteomes" id="UP000046122">
    <property type="component" value="Unassembled WGS sequence"/>
</dbReference>
<keyword evidence="1" id="KW-0732">Signal</keyword>
<organism evidence="2 3">
    <name type="scientific">Mesorhizobium plurifarium</name>
    <dbReference type="NCBI Taxonomy" id="69974"/>
    <lineage>
        <taxon>Bacteria</taxon>
        <taxon>Pseudomonadati</taxon>
        <taxon>Pseudomonadota</taxon>
        <taxon>Alphaproteobacteria</taxon>
        <taxon>Hyphomicrobiales</taxon>
        <taxon>Phyllobacteriaceae</taxon>
        <taxon>Mesorhizobium</taxon>
    </lineage>
</organism>
<sequence>MRFCFLTTTLVFLFLCASAAKAADKTVHDQKNGFSLSFPEEWLNEAPSDKEIRLSVKSADLTCMVSASFYDQSAPDSPSDTGKFMESWSMNNWKKTIGTSFSTADFSNDRLARFPDGYPVRLADLDFTVRSENATFYGHSRFAFSVRGARYGYVNCSVMGESAEQVARMWAPMADKAERVVNSFILDSP</sequence>
<feature type="chain" id="PRO_5001856323" evidence="1">
    <location>
        <begin position="23"/>
        <end position="189"/>
    </location>
</feature>
<dbReference type="EMBL" id="CCNE01000003">
    <property type="protein sequence ID" value="CDX50045.1"/>
    <property type="molecule type" value="Genomic_DNA"/>
</dbReference>
<name>A0A090G1B3_MESPL</name>
<evidence type="ECO:0000313" key="3">
    <source>
        <dbReference type="Proteomes" id="UP000046122"/>
    </source>
</evidence>